<dbReference type="Proteomes" id="UP000824120">
    <property type="component" value="Chromosome 3"/>
</dbReference>
<dbReference type="AlphaFoldDB" id="A0A9J5ZSH2"/>
<organism evidence="1 2">
    <name type="scientific">Solanum commersonii</name>
    <name type="common">Commerson's wild potato</name>
    <name type="synonym">Commerson's nightshade</name>
    <dbReference type="NCBI Taxonomy" id="4109"/>
    <lineage>
        <taxon>Eukaryota</taxon>
        <taxon>Viridiplantae</taxon>
        <taxon>Streptophyta</taxon>
        <taxon>Embryophyta</taxon>
        <taxon>Tracheophyta</taxon>
        <taxon>Spermatophyta</taxon>
        <taxon>Magnoliopsida</taxon>
        <taxon>eudicotyledons</taxon>
        <taxon>Gunneridae</taxon>
        <taxon>Pentapetalae</taxon>
        <taxon>asterids</taxon>
        <taxon>lamiids</taxon>
        <taxon>Solanales</taxon>
        <taxon>Solanaceae</taxon>
        <taxon>Solanoideae</taxon>
        <taxon>Solaneae</taxon>
        <taxon>Solanum</taxon>
    </lineage>
</organism>
<protein>
    <submittedName>
        <fullName evidence="1">Uncharacterized protein</fullName>
    </submittedName>
</protein>
<feature type="non-terminal residue" evidence="1">
    <location>
        <position position="145"/>
    </location>
</feature>
<evidence type="ECO:0000313" key="1">
    <source>
        <dbReference type="EMBL" id="KAG5615051.1"/>
    </source>
</evidence>
<reference evidence="1 2" key="1">
    <citation type="submission" date="2020-09" db="EMBL/GenBank/DDBJ databases">
        <title>De no assembly of potato wild relative species, Solanum commersonii.</title>
        <authorList>
            <person name="Cho K."/>
        </authorList>
    </citation>
    <scope>NUCLEOTIDE SEQUENCE [LARGE SCALE GENOMIC DNA]</scope>
    <source>
        <strain evidence="1">LZ3.2</strain>
        <tissue evidence="1">Leaf</tissue>
    </source>
</reference>
<comment type="caution">
    <text evidence="1">The sequence shown here is derived from an EMBL/GenBank/DDBJ whole genome shotgun (WGS) entry which is preliminary data.</text>
</comment>
<name>A0A9J5ZSH2_SOLCO</name>
<gene>
    <name evidence="1" type="ORF">H5410_014875</name>
</gene>
<dbReference type="EMBL" id="JACXVP010000003">
    <property type="protein sequence ID" value="KAG5615051.1"/>
    <property type="molecule type" value="Genomic_DNA"/>
</dbReference>
<accession>A0A9J5ZSH2</accession>
<proteinExistence type="predicted"/>
<keyword evidence="2" id="KW-1185">Reference proteome</keyword>
<evidence type="ECO:0000313" key="2">
    <source>
        <dbReference type="Proteomes" id="UP000824120"/>
    </source>
</evidence>
<sequence>RLVCTISTKIEKKLKCKDKKVIIDRLTDPVGPFDELQITFDNHWFFRQTLQCMRVPGMQIKGDKNTFRESPSAFGALKLLTKNYRTKYQSSAKLTRDGDIRRTAKSFGKLDLAHQSTQCAYFRPIFSNSIPQPRKIKSKHALMEF</sequence>